<evidence type="ECO:0000256" key="1">
    <source>
        <dbReference type="SAM" id="MobiDB-lite"/>
    </source>
</evidence>
<feature type="non-terminal residue" evidence="2">
    <location>
        <position position="144"/>
    </location>
</feature>
<gene>
    <name evidence="2" type="ORF">AVDCRST_MAG54-2116</name>
</gene>
<feature type="compositionally biased region" description="Basic residues" evidence="1">
    <location>
        <begin position="58"/>
        <end position="68"/>
    </location>
</feature>
<evidence type="ECO:0000313" key="2">
    <source>
        <dbReference type="EMBL" id="CAA9253416.1"/>
    </source>
</evidence>
<feature type="compositionally biased region" description="Basic residues" evidence="1">
    <location>
        <begin position="77"/>
        <end position="101"/>
    </location>
</feature>
<feature type="non-terminal residue" evidence="2">
    <location>
        <position position="1"/>
    </location>
</feature>
<sequence length="144" mass="15588">ALAADPAARRADPGPRLPARLDPPGTDVAPALRREGPRRPASRGVVRPGRGRGDAARRRVRRARRRRVPGPVGRPAPGRRPRAAARRAGRRPARRPGHHGAHPPPAPAHRARRRPHRPGPLGDPEGGRRGRGGRAGRPRARRDV</sequence>
<feature type="region of interest" description="Disordered" evidence="1">
    <location>
        <begin position="1"/>
        <end position="144"/>
    </location>
</feature>
<name>A0A6J4IIX2_9PSEU</name>
<accession>A0A6J4IIX2</accession>
<feature type="compositionally biased region" description="Basic residues" evidence="1">
    <location>
        <begin position="129"/>
        <end position="144"/>
    </location>
</feature>
<reference evidence="2" key="1">
    <citation type="submission" date="2020-02" db="EMBL/GenBank/DDBJ databases">
        <authorList>
            <person name="Meier V. D."/>
        </authorList>
    </citation>
    <scope>NUCLEOTIDE SEQUENCE</scope>
    <source>
        <strain evidence="2">AVDCRST_MAG54</strain>
    </source>
</reference>
<dbReference type="AlphaFoldDB" id="A0A6J4IIX2"/>
<dbReference type="EMBL" id="CADCTH010000280">
    <property type="protein sequence ID" value="CAA9253416.1"/>
    <property type="molecule type" value="Genomic_DNA"/>
</dbReference>
<protein>
    <submittedName>
        <fullName evidence="2">Uncharacterized protein</fullName>
    </submittedName>
</protein>
<organism evidence="2">
    <name type="scientific">uncultured Actinomycetospora sp</name>
    <dbReference type="NCBI Taxonomy" id="1135996"/>
    <lineage>
        <taxon>Bacteria</taxon>
        <taxon>Bacillati</taxon>
        <taxon>Actinomycetota</taxon>
        <taxon>Actinomycetes</taxon>
        <taxon>Pseudonocardiales</taxon>
        <taxon>Pseudonocardiaceae</taxon>
        <taxon>Actinomycetospora</taxon>
        <taxon>environmental samples</taxon>
    </lineage>
</organism>
<proteinExistence type="predicted"/>